<dbReference type="EMBL" id="LAZR01059743">
    <property type="protein sequence ID" value="KKK67155.1"/>
    <property type="molecule type" value="Genomic_DNA"/>
</dbReference>
<protein>
    <submittedName>
        <fullName evidence="1">Uncharacterized protein</fullName>
    </submittedName>
</protein>
<feature type="non-terminal residue" evidence="1">
    <location>
        <position position="1"/>
    </location>
</feature>
<reference evidence="1" key="1">
    <citation type="journal article" date="2015" name="Nature">
        <title>Complex archaea that bridge the gap between prokaryotes and eukaryotes.</title>
        <authorList>
            <person name="Spang A."/>
            <person name="Saw J.H."/>
            <person name="Jorgensen S.L."/>
            <person name="Zaremba-Niedzwiedzka K."/>
            <person name="Martijn J."/>
            <person name="Lind A.E."/>
            <person name="van Eijk R."/>
            <person name="Schleper C."/>
            <person name="Guy L."/>
            <person name="Ettema T.J."/>
        </authorList>
    </citation>
    <scope>NUCLEOTIDE SEQUENCE</scope>
</reference>
<evidence type="ECO:0000313" key="1">
    <source>
        <dbReference type="EMBL" id="KKK67155.1"/>
    </source>
</evidence>
<comment type="caution">
    <text evidence="1">The sequence shown here is derived from an EMBL/GenBank/DDBJ whole genome shotgun (WGS) entry which is preliminary data.</text>
</comment>
<organism evidence="1">
    <name type="scientific">marine sediment metagenome</name>
    <dbReference type="NCBI Taxonomy" id="412755"/>
    <lineage>
        <taxon>unclassified sequences</taxon>
        <taxon>metagenomes</taxon>
        <taxon>ecological metagenomes</taxon>
    </lineage>
</organism>
<proteinExistence type="predicted"/>
<accession>A0A0F8Y0R1</accession>
<name>A0A0F8Y0R1_9ZZZZ</name>
<dbReference type="AlphaFoldDB" id="A0A0F8Y0R1"/>
<gene>
    <name evidence="1" type="ORF">LCGC14_2956880</name>
</gene>
<sequence>LVPPHLKSRLMVEFGQQLIEVILAEGKEDIITPFKDSWSKLYYGSSADITH</sequence>